<dbReference type="InterPro" id="IPR010819">
    <property type="entry name" value="AGE/CE"/>
</dbReference>
<dbReference type="InterPro" id="IPR012341">
    <property type="entry name" value="6hp_glycosidase-like_sf"/>
</dbReference>
<keyword evidence="2" id="KW-0413">Isomerase</keyword>
<dbReference type="Proteomes" id="UP001500483">
    <property type="component" value="Unassembled WGS sequence"/>
</dbReference>
<proteinExistence type="inferred from homology"/>
<organism evidence="3 4">
    <name type="scientific">Saccharopolyspora gregorii</name>
    <dbReference type="NCBI Taxonomy" id="33914"/>
    <lineage>
        <taxon>Bacteria</taxon>
        <taxon>Bacillati</taxon>
        <taxon>Actinomycetota</taxon>
        <taxon>Actinomycetes</taxon>
        <taxon>Pseudonocardiales</taxon>
        <taxon>Pseudonocardiaceae</taxon>
        <taxon>Saccharopolyspora</taxon>
    </lineage>
</organism>
<protein>
    <recommendedName>
        <fullName evidence="5">N-acylglucosamine 2-epimerase</fullName>
    </recommendedName>
</protein>
<accession>A0ABP6S352</accession>
<sequence>MTEHSQAFVPEWVRVEPERVLAFAEAAAPPDGGFAWLDSAGAPVPERPVETWITCRTRTCSPLAVAQGRDDLRPRLEHGVAALRGLLHDDEHGGWFASATAAGPVADHKGAYEHAFVLLAAASAAAIAPTAAGAAGRRARGAGRALLG</sequence>
<evidence type="ECO:0000313" key="4">
    <source>
        <dbReference type="Proteomes" id="UP001500483"/>
    </source>
</evidence>
<evidence type="ECO:0000313" key="3">
    <source>
        <dbReference type="EMBL" id="GAA3366886.1"/>
    </source>
</evidence>
<keyword evidence="4" id="KW-1185">Reference proteome</keyword>
<evidence type="ECO:0008006" key="5">
    <source>
        <dbReference type="Google" id="ProtNLM"/>
    </source>
</evidence>
<dbReference type="InterPro" id="IPR008928">
    <property type="entry name" value="6-hairpin_glycosidase_sf"/>
</dbReference>
<evidence type="ECO:0000256" key="1">
    <source>
        <dbReference type="ARBA" id="ARBA00008558"/>
    </source>
</evidence>
<comment type="similarity">
    <text evidence="1">Belongs to the N-acylglucosamine 2-epimerase family.</text>
</comment>
<dbReference type="Pfam" id="PF07221">
    <property type="entry name" value="GlcNAc_2-epim"/>
    <property type="match status" value="1"/>
</dbReference>
<evidence type="ECO:0000256" key="2">
    <source>
        <dbReference type="ARBA" id="ARBA00023235"/>
    </source>
</evidence>
<gene>
    <name evidence="3" type="ORF">GCM10020366_72050</name>
</gene>
<name>A0ABP6S352_9PSEU</name>
<comment type="caution">
    <text evidence="3">The sequence shown here is derived from an EMBL/GenBank/DDBJ whole genome shotgun (WGS) entry which is preliminary data.</text>
</comment>
<dbReference type="SUPFAM" id="SSF48208">
    <property type="entry name" value="Six-hairpin glycosidases"/>
    <property type="match status" value="1"/>
</dbReference>
<dbReference type="EMBL" id="BAAAYK010000048">
    <property type="protein sequence ID" value="GAA3366886.1"/>
    <property type="molecule type" value="Genomic_DNA"/>
</dbReference>
<dbReference type="Gene3D" id="1.50.10.10">
    <property type="match status" value="1"/>
</dbReference>
<reference evidence="4" key="1">
    <citation type="journal article" date="2019" name="Int. J. Syst. Evol. Microbiol.">
        <title>The Global Catalogue of Microorganisms (GCM) 10K type strain sequencing project: providing services to taxonomists for standard genome sequencing and annotation.</title>
        <authorList>
            <consortium name="The Broad Institute Genomics Platform"/>
            <consortium name="The Broad Institute Genome Sequencing Center for Infectious Disease"/>
            <person name="Wu L."/>
            <person name="Ma J."/>
        </authorList>
    </citation>
    <scope>NUCLEOTIDE SEQUENCE [LARGE SCALE GENOMIC DNA]</scope>
    <source>
        <strain evidence="4">JCM 9687</strain>
    </source>
</reference>